<dbReference type="Proteomes" id="UP000466730">
    <property type="component" value="Unassembled WGS sequence"/>
</dbReference>
<feature type="non-terminal residue" evidence="2">
    <location>
        <position position="275"/>
    </location>
</feature>
<evidence type="ECO:0000256" key="1">
    <source>
        <dbReference type="SAM" id="MobiDB-lite"/>
    </source>
</evidence>
<dbReference type="RefSeq" id="WP_211365137.1">
    <property type="nucleotide sequence ID" value="NZ_WJPO01000083.1"/>
</dbReference>
<proteinExistence type="predicted"/>
<feature type="compositionally biased region" description="Acidic residues" evidence="1">
    <location>
        <begin position="48"/>
        <end position="57"/>
    </location>
</feature>
<keyword evidence="3" id="KW-1185">Reference proteome</keyword>
<protein>
    <submittedName>
        <fullName evidence="2">Uncharacterized protein</fullName>
    </submittedName>
</protein>
<sequence length="275" mass="30756">MSPERTARAVVAEVAWLDGEVEPDWPAFPAEAPRRRRGIRVPTTQGASEDEREDDPSEYDRHGGVVRADTRIAAKWLGVHDALSDRAMRWDGEIVAAYAPWTADRNGAGQDNSTRTEAWHDGWNDAFYSHLAHVLMEAPEDRFAQELTRVTSLPDDAFARVAPLIARAADVLYFNDCTCPAGRAVSLRRRLVERTAAMRSWQYDHDPGALSIDLDRRDLIATLLFNYANPLSGTRSYLVPHVADRIDPLLGKAPPRAVLPQWFFSSAMMRSMTSG</sequence>
<reference evidence="2 3" key="1">
    <citation type="submission" date="2019-11" db="EMBL/GenBank/DDBJ databases">
        <title>Draft Whole-Genome sequence of the marine photosynthetic bacterium Rhodovulum strictum DSM 11289.</title>
        <authorList>
            <person name="Kyndt J.A."/>
            <person name="Meyer T.E."/>
        </authorList>
    </citation>
    <scope>NUCLEOTIDE SEQUENCE [LARGE SCALE GENOMIC DNA]</scope>
    <source>
        <strain evidence="2 3">DSM 11289</strain>
    </source>
</reference>
<organism evidence="2 3">
    <name type="scientific">Rhodovulum strictum</name>
    <dbReference type="NCBI Taxonomy" id="58314"/>
    <lineage>
        <taxon>Bacteria</taxon>
        <taxon>Pseudomonadati</taxon>
        <taxon>Pseudomonadota</taxon>
        <taxon>Alphaproteobacteria</taxon>
        <taxon>Rhodobacterales</taxon>
        <taxon>Paracoccaceae</taxon>
        <taxon>Rhodovulum</taxon>
    </lineage>
</organism>
<gene>
    <name evidence="2" type="ORF">GH815_18720</name>
</gene>
<dbReference type="EMBL" id="WJPO01000083">
    <property type="protein sequence ID" value="MRH22983.1"/>
    <property type="molecule type" value="Genomic_DNA"/>
</dbReference>
<comment type="caution">
    <text evidence="2">The sequence shown here is derived from an EMBL/GenBank/DDBJ whole genome shotgun (WGS) entry which is preliminary data.</text>
</comment>
<evidence type="ECO:0000313" key="3">
    <source>
        <dbReference type="Proteomes" id="UP000466730"/>
    </source>
</evidence>
<name>A0A844BPW6_9RHOB</name>
<evidence type="ECO:0000313" key="2">
    <source>
        <dbReference type="EMBL" id="MRH22983.1"/>
    </source>
</evidence>
<feature type="region of interest" description="Disordered" evidence="1">
    <location>
        <begin position="22"/>
        <end position="64"/>
    </location>
</feature>
<dbReference type="AlphaFoldDB" id="A0A844BPW6"/>
<accession>A0A844BPW6</accession>